<organism evidence="1 2">
    <name type="scientific">Marisediminicola antarctica</name>
    <dbReference type="NCBI Taxonomy" id="674079"/>
    <lineage>
        <taxon>Bacteria</taxon>
        <taxon>Bacillati</taxon>
        <taxon>Actinomycetota</taxon>
        <taxon>Actinomycetes</taxon>
        <taxon>Micrococcales</taxon>
        <taxon>Microbacteriaceae</taxon>
        <taxon>Marisediminicola</taxon>
    </lineage>
</organism>
<proteinExistence type="predicted"/>
<dbReference type="AlphaFoldDB" id="A0A7L5AEP3"/>
<protein>
    <submittedName>
        <fullName evidence="1">Uncharacterized protein</fullName>
    </submittedName>
</protein>
<dbReference type="EMBL" id="CP017146">
    <property type="protein sequence ID" value="QHO68873.1"/>
    <property type="molecule type" value="Genomic_DNA"/>
</dbReference>
<name>A0A7L5AEP3_9MICO</name>
<dbReference type="RefSeq" id="WP_161885235.1">
    <property type="nucleotide sequence ID" value="NZ_CP017146.1"/>
</dbReference>
<evidence type="ECO:0000313" key="1">
    <source>
        <dbReference type="EMBL" id="QHO68873.1"/>
    </source>
</evidence>
<accession>A0A7L5AEP3</accession>
<dbReference type="Proteomes" id="UP000464507">
    <property type="component" value="Chromosome"/>
</dbReference>
<evidence type="ECO:0000313" key="2">
    <source>
        <dbReference type="Proteomes" id="UP000464507"/>
    </source>
</evidence>
<keyword evidence="2" id="KW-1185">Reference proteome</keyword>
<dbReference type="KEGG" id="mant:BHD05_03675"/>
<sequence length="144" mass="17152">MTERPSPNQSASEARRVVDPMTQLEVLVPPDITDERAIEHARKERNGELHRIRFFVDWGHNYPLWESFTDKYVMEPDDYGISLQIGQRLNEWSRFWQQHFDPFDGWDTQENKGFWLTTGDELVRLLEIEVYDIAVVLPQFRQGE</sequence>
<gene>
    <name evidence="1" type="ORF">BHD05_03675</name>
</gene>
<dbReference type="OrthoDB" id="4381340at2"/>
<reference evidence="1 2" key="1">
    <citation type="submission" date="2016-09" db="EMBL/GenBank/DDBJ databases">
        <title>Complete genome sequence of microbes from the polar regions.</title>
        <authorList>
            <person name="Liao L."/>
            <person name="Chen B."/>
        </authorList>
    </citation>
    <scope>NUCLEOTIDE SEQUENCE [LARGE SCALE GENOMIC DNA]</scope>
    <source>
        <strain evidence="1 2">ZS314</strain>
    </source>
</reference>